<evidence type="ECO:0000256" key="8">
    <source>
        <dbReference type="SAM" id="Phobius"/>
    </source>
</evidence>
<dbReference type="RefSeq" id="XP_015468921.1">
    <property type="nucleotide sequence ID" value="XM_015610246.1"/>
</dbReference>
<dbReference type="FunFam" id="3.30.60.270:FF:000005">
    <property type="entry name" value="Sortilin"/>
    <property type="match status" value="1"/>
</dbReference>
<feature type="region of interest" description="Disordered" evidence="7">
    <location>
        <begin position="1522"/>
        <end position="1570"/>
    </location>
</feature>
<feature type="compositionally biased region" description="Acidic residues" evidence="7">
    <location>
        <begin position="1528"/>
        <end position="1546"/>
    </location>
</feature>
<keyword evidence="3" id="KW-0677">Repeat</keyword>
<evidence type="ECO:0000256" key="9">
    <source>
        <dbReference type="SAM" id="SignalP"/>
    </source>
</evidence>
<dbReference type="OrthoDB" id="443634at2759"/>
<feature type="transmembrane region" description="Helical" evidence="8">
    <location>
        <begin position="1391"/>
        <end position="1412"/>
    </location>
</feature>
<evidence type="ECO:0000256" key="6">
    <source>
        <dbReference type="ARBA" id="ARBA00023180"/>
    </source>
</evidence>
<gene>
    <name evidence="11" type="ORF">AC631_01416</name>
</gene>
<dbReference type="InterPro" id="IPR031778">
    <property type="entry name" value="Sortilin_N"/>
</dbReference>
<dbReference type="GO" id="GO:0005794">
    <property type="term" value="C:Golgi apparatus"/>
    <property type="evidence" value="ECO:0007669"/>
    <property type="project" value="TreeGrafter"/>
</dbReference>
<name>A0A0V1Q2X6_9ASCO</name>
<evidence type="ECO:0000256" key="7">
    <source>
        <dbReference type="SAM" id="MobiDB-lite"/>
    </source>
</evidence>
<feature type="domain" description="VPS10" evidence="10">
    <location>
        <begin position="50"/>
        <end position="703"/>
    </location>
</feature>
<evidence type="ECO:0000256" key="2">
    <source>
        <dbReference type="ARBA" id="ARBA00022692"/>
    </source>
</evidence>
<dbReference type="GO" id="GO:0006896">
    <property type="term" value="P:Golgi to vacuole transport"/>
    <property type="evidence" value="ECO:0007669"/>
    <property type="project" value="TreeGrafter"/>
</dbReference>
<comment type="subcellular location">
    <subcellularLocation>
        <location evidence="1">Membrane</location>
    </subcellularLocation>
</comment>
<dbReference type="Gene3D" id="2.130.10.10">
    <property type="entry name" value="YVTN repeat-like/Quinoprotein amine dehydrogenase"/>
    <property type="match status" value="1"/>
</dbReference>
<dbReference type="Gene3D" id="2.10.70.80">
    <property type="match status" value="2"/>
</dbReference>
<dbReference type="GeneID" id="26838425"/>
<dbReference type="EMBL" id="LMYN01000019">
    <property type="protein sequence ID" value="KSA02819.1"/>
    <property type="molecule type" value="Genomic_DNA"/>
</dbReference>
<dbReference type="InterPro" id="IPR031777">
    <property type="entry name" value="Sortilin_C"/>
</dbReference>
<accession>A0A0V1Q2X6</accession>
<protein>
    <submittedName>
        <fullName evidence="11">Vacuolar protein sorting/targeting protein 10</fullName>
    </submittedName>
</protein>
<dbReference type="GO" id="GO:0006895">
    <property type="term" value="P:Golgi to endosome transport"/>
    <property type="evidence" value="ECO:0007669"/>
    <property type="project" value="TreeGrafter"/>
</dbReference>
<dbReference type="PANTHER" id="PTHR12106">
    <property type="entry name" value="SORTILIN RELATED"/>
    <property type="match status" value="1"/>
</dbReference>
<dbReference type="SMART" id="SM00602">
    <property type="entry name" value="VPS10"/>
    <property type="match status" value="2"/>
</dbReference>
<organism evidence="11 12">
    <name type="scientific">Debaryomyces fabryi</name>
    <dbReference type="NCBI Taxonomy" id="58627"/>
    <lineage>
        <taxon>Eukaryota</taxon>
        <taxon>Fungi</taxon>
        <taxon>Dikarya</taxon>
        <taxon>Ascomycota</taxon>
        <taxon>Saccharomycotina</taxon>
        <taxon>Pichiomycetes</taxon>
        <taxon>Debaryomycetaceae</taxon>
        <taxon>Debaryomyces</taxon>
    </lineage>
</organism>
<keyword evidence="9" id="KW-0732">Signal</keyword>
<keyword evidence="4 8" id="KW-1133">Transmembrane helix</keyword>
<evidence type="ECO:0000256" key="1">
    <source>
        <dbReference type="ARBA" id="ARBA00004370"/>
    </source>
</evidence>
<keyword evidence="6" id="KW-0325">Glycoprotein</keyword>
<feature type="chain" id="PRO_5006884575" evidence="9">
    <location>
        <begin position="25"/>
        <end position="1570"/>
    </location>
</feature>
<feature type="domain" description="VPS10" evidence="10">
    <location>
        <begin position="749"/>
        <end position="1378"/>
    </location>
</feature>
<dbReference type="Pfam" id="PF15902">
    <property type="entry name" value="Sortilin-Vps10"/>
    <property type="match status" value="2"/>
</dbReference>
<dbReference type="InterPro" id="IPR015943">
    <property type="entry name" value="WD40/YVTN_repeat-like_dom_sf"/>
</dbReference>
<dbReference type="GO" id="GO:0005829">
    <property type="term" value="C:cytosol"/>
    <property type="evidence" value="ECO:0007669"/>
    <property type="project" value="GOC"/>
</dbReference>
<comment type="caution">
    <text evidence="11">The sequence shown here is derived from an EMBL/GenBank/DDBJ whole genome shotgun (WGS) entry which is preliminary data.</text>
</comment>
<evidence type="ECO:0000256" key="3">
    <source>
        <dbReference type="ARBA" id="ARBA00022737"/>
    </source>
</evidence>
<dbReference type="GO" id="GO:0006623">
    <property type="term" value="P:protein targeting to vacuole"/>
    <property type="evidence" value="ECO:0007669"/>
    <property type="project" value="TreeGrafter"/>
</dbReference>
<evidence type="ECO:0000259" key="10">
    <source>
        <dbReference type="SMART" id="SM00602"/>
    </source>
</evidence>
<evidence type="ECO:0000313" key="11">
    <source>
        <dbReference type="EMBL" id="KSA02819.1"/>
    </source>
</evidence>
<keyword evidence="5 8" id="KW-0472">Membrane</keyword>
<proteinExistence type="predicted"/>
<dbReference type="Proteomes" id="UP000054251">
    <property type="component" value="Unassembled WGS sequence"/>
</dbReference>
<dbReference type="InterPro" id="IPR006581">
    <property type="entry name" value="VPS10"/>
</dbReference>
<evidence type="ECO:0000256" key="4">
    <source>
        <dbReference type="ARBA" id="ARBA00022989"/>
    </source>
</evidence>
<reference evidence="11 12" key="1">
    <citation type="submission" date="2015-11" db="EMBL/GenBank/DDBJ databases">
        <title>The genome of Debaryomyces fabryi.</title>
        <authorList>
            <person name="Tafer H."/>
            <person name="Lopandic K."/>
        </authorList>
    </citation>
    <scope>NUCLEOTIDE SEQUENCE [LARGE SCALE GENOMIC DNA]</scope>
    <source>
        <strain evidence="11 12">CBS 789</strain>
    </source>
</reference>
<feature type="compositionally biased region" description="Acidic residues" evidence="7">
    <location>
        <begin position="1556"/>
        <end position="1570"/>
    </location>
</feature>
<keyword evidence="2 8" id="KW-0812">Transmembrane</keyword>
<keyword evidence="12" id="KW-1185">Reference proteome</keyword>
<dbReference type="PANTHER" id="PTHR12106:SF27">
    <property type="entry name" value="SORTILIN-RELATED RECEPTOR"/>
    <property type="match status" value="1"/>
</dbReference>
<dbReference type="SUPFAM" id="SSF110296">
    <property type="entry name" value="Oligoxyloglucan reducing end-specific cellobiohydrolase"/>
    <property type="match status" value="3"/>
</dbReference>
<dbReference type="Gene3D" id="3.30.60.270">
    <property type="match status" value="1"/>
</dbReference>
<sequence>MRIELKLWGSIAFLFTLFITYVVSESNFKPEIKLTKEAEIAKEYNYFDDSSNILVLRKDKLAISFDDGINWKNVKETENESVIRYQFDPFNNDRAFAFTIDKYQYVTNDKGKTWSKFEIFDPKNGKDHLAFNSIPHVVFNAKNRDLALFVIYHCPEDKKISNQCVVYHFLTTDGFKSNPKSLPVDANICTFAKSTKQYDVGSDETIYCSRNKINSFGHIVESYIVASDDFFKTESKINHTLAKSGSIIDVRVVQNFVIVVVQNDKFNTKSKVSLLVSKDGKNFNDADLKVDISYGIMKFLESSPLSIFIAVMDYSNSFHKFSLSTVYASDSSGLSFSKVLDKVQGGSIQKVETIDGIWLANIAEEIKDNKAKSKTLLDMLMGGGIEKNIKSRVSYNDGRDWNLLKINNDDSCTTDNDCSLHLLNPTERNGEGKFVTGPTPGILLSVGNKGSKLDNNISKMKTWISRDGGISWDFALDEPCLFSFGDQGNIIVAIPYYGKNKMNSSNMYFSLDQGKSWQNIALEVPIFPLTLTTTIDGTSQKFILSGLIDNTPDDRTDYSFAETLYSIDFSKAFGGKKCDPKKDFEDIYTRLDPSNDKPICIYGHKEKFRRRKQSSECFVNELFDDVKVYDDPCECSVNDFECADGFSRTKEKECKPDKKKIANICRDKKSKEVSLPDRMLVTDNKCKNPKDATKEFVKTKKFKCSDYLDEDDKDKNKGNKHDIISTFNEFDSELQQYTYVEQGETYSGENIILRTKDNVAYASNNGGIEFVKIPVSDEIVTYYPGLVPGQVILITDSEKFYFSIDGGNTFQKKTAPAKPNVIGARIISFDKKDTEKFIWYSSENCENPFSRDCSLVAYITEDGGENFQKLKEDVRSCDFVADVFEDVSDENKNMIYCTVEDKSSRKLMLLSSTDYFKQSKKVFDNVVGYAITGNFLVVATIDETEQSLKAKVTVDGQIFADADFPPDFHVDSQQAYTVLDSVSKAIFIHVTTSNKNGHEFGSILKSNSNGTSYSLTLDKVNRNHIGYVDYDRIEGIEGVIISNVVANDGSKNHKKLKTQITHNDGGEWSYITPPVIDSKGKKYKCNGKALSKCSLNLHGFTERADYRDTFSSPSAIGLIMGVGSVGEYLEDFDKCSTFISRDGGITWKEIRKGVYMWEYGDRGTILVLVNAEKATDKLMYSLDEGDTWHDYKFTEEAIDVLDLATVPSDTSRKFLIFGKSDKKMVSYSIDFTNIHKRQCQLDLDNPNDDDFEYWSPTHPSTSDNCLFGREAKYLRRAIGHDDCFIGSAPLKEGFKVTRNCSCTRKDYECDYNYFRDSDDTCKLVHGLSPSDRKKEMCKKENAFEYFEPTGYRKIPLSTCMGGKNFDAWKVHPCPGKEKQFNKHYGKELNSGSLLAVIGIPIAVFLLATWFVYERGIRRNGGFKRFGQIRLDLDDDEFHPIENNDVDKAVNKIVKGGIMVVAASIAAFKTLRKVDRVLFDKVTSLLFRRRPGHRNYVNVPDIDEEEELFGNFRDNYEEEIEDGANNINEDFDDEPNEYEYEEEPNDEVDSRLFNIDDQSDDELQSATPEDN</sequence>
<dbReference type="GO" id="GO:0016020">
    <property type="term" value="C:membrane"/>
    <property type="evidence" value="ECO:0007669"/>
    <property type="project" value="UniProtKB-SubCell"/>
</dbReference>
<dbReference type="InterPro" id="IPR050310">
    <property type="entry name" value="VPS10-sortilin"/>
</dbReference>
<feature type="signal peptide" evidence="9">
    <location>
        <begin position="1"/>
        <end position="24"/>
    </location>
</feature>
<evidence type="ECO:0000313" key="12">
    <source>
        <dbReference type="Proteomes" id="UP000054251"/>
    </source>
</evidence>
<evidence type="ECO:0000256" key="5">
    <source>
        <dbReference type="ARBA" id="ARBA00023136"/>
    </source>
</evidence>
<dbReference type="Pfam" id="PF15901">
    <property type="entry name" value="Sortilin_C"/>
    <property type="match status" value="2"/>
</dbReference>